<gene>
    <name evidence="5" type="ORF">BK816_04465</name>
</gene>
<dbReference type="STRING" id="1912795.BK816_04465"/>
<comment type="similarity">
    <text evidence="1">Belongs to the UPF0749 family.</text>
</comment>
<feature type="transmembrane region" description="Helical" evidence="4">
    <location>
        <begin position="64"/>
        <end position="81"/>
    </location>
</feature>
<dbReference type="OrthoDB" id="3218134at2"/>
<accession>A0A1D9MK28</accession>
<name>A0A1D9MK28_9ACTO</name>
<dbReference type="AlphaFoldDB" id="A0A1D9MK28"/>
<reference evidence="5 6" key="1">
    <citation type="submission" date="2016-10" db="EMBL/GenBank/DDBJ databases">
        <title>Actinomyces aegypiusis sp. nov., isolated from the Aegypius monachus in Qinghai Tibet Plateau China.</title>
        <authorList>
            <person name="Wang Y."/>
        </authorList>
    </citation>
    <scope>NUCLEOTIDE SEQUENCE [LARGE SCALE GENOMIC DNA]</scope>
    <source>
        <strain evidence="5 6">VUL4_3</strain>
    </source>
</reference>
<dbReference type="Pfam" id="PF05949">
    <property type="entry name" value="DUF881"/>
    <property type="match status" value="1"/>
</dbReference>
<dbReference type="Proteomes" id="UP000176288">
    <property type="component" value="Chromosome"/>
</dbReference>
<feature type="region of interest" description="Disordered" evidence="3">
    <location>
        <begin position="1"/>
        <end position="23"/>
    </location>
</feature>
<proteinExistence type="inferred from homology"/>
<keyword evidence="4" id="KW-0472">Membrane</keyword>
<dbReference type="KEGG" id="avu:BK816_04465"/>
<dbReference type="InterPro" id="IPR010273">
    <property type="entry name" value="DUF881"/>
</dbReference>
<feature type="compositionally biased region" description="Polar residues" evidence="3">
    <location>
        <begin position="1"/>
        <end position="21"/>
    </location>
</feature>
<dbReference type="GO" id="GO:0005886">
    <property type="term" value="C:plasma membrane"/>
    <property type="evidence" value="ECO:0007669"/>
    <property type="project" value="TreeGrafter"/>
</dbReference>
<keyword evidence="6" id="KW-1185">Reference proteome</keyword>
<dbReference type="RefSeq" id="WP_071164108.1">
    <property type="nucleotide sequence ID" value="NZ_CP017812.1"/>
</dbReference>
<organism evidence="5 6">
    <name type="scientific">Boudabousia tangfeifanii</name>
    <dbReference type="NCBI Taxonomy" id="1912795"/>
    <lineage>
        <taxon>Bacteria</taxon>
        <taxon>Bacillati</taxon>
        <taxon>Actinomycetota</taxon>
        <taxon>Actinomycetes</taxon>
        <taxon>Actinomycetales</taxon>
        <taxon>Actinomycetaceae</taxon>
        <taxon>Boudabousia</taxon>
    </lineage>
</organism>
<evidence type="ECO:0000256" key="4">
    <source>
        <dbReference type="SAM" id="Phobius"/>
    </source>
</evidence>
<keyword evidence="2" id="KW-0175">Coiled coil</keyword>
<dbReference type="EMBL" id="CP017812">
    <property type="protein sequence ID" value="AOZ72642.1"/>
    <property type="molecule type" value="Genomic_DNA"/>
</dbReference>
<evidence type="ECO:0000313" key="6">
    <source>
        <dbReference type="Proteomes" id="UP000176288"/>
    </source>
</evidence>
<evidence type="ECO:0000256" key="1">
    <source>
        <dbReference type="ARBA" id="ARBA00009108"/>
    </source>
</evidence>
<dbReference type="Gene3D" id="3.30.70.1880">
    <property type="entry name" value="Protein of unknown function DUF881"/>
    <property type="match status" value="1"/>
</dbReference>
<evidence type="ECO:0000256" key="2">
    <source>
        <dbReference type="SAM" id="Coils"/>
    </source>
</evidence>
<evidence type="ECO:0000256" key="3">
    <source>
        <dbReference type="SAM" id="MobiDB-lite"/>
    </source>
</evidence>
<keyword evidence="4" id="KW-0812">Transmembrane</keyword>
<feature type="coiled-coil region" evidence="2">
    <location>
        <begin position="102"/>
        <end position="129"/>
    </location>
</feature>
<sequence length="291" mass="31747">MRNFLTWQSSGKPRRTASQIKDSQHLAEQDLLGKIFSDPLEHGYEAMAAVPKENQKPLNIAQKLAVIVLTALLVAASIWSIRDLNFQTSSFSDPLAPLRSQVENRQNEVEKQLLQNEKLQAEIAKLSEKEFPQASVKSEELLAAAAAPVSGPGIVLTLTDPKGIGGQAEENLVQDRDLQEIINALWANGAQAISLNGFRIGPQSAVRAAGSSVLVNLQSVKSPYALTVIGDPTKLRNALREGPMAYYLKVLADKYSIGSNISVRDELVMPAMPYHPLASKTLPEENTDEQK</sequence>
<keyword evidence="4" id="KW-1133">Transmembrane helix</keyword>
<dbReference type="PANTHER" id="PTHR37313">
    <property type="entry name" value="UPF0749 PROTEIN RV1825"/>
    <property type="match status" value="1"/>
</dbReference>
<evidence type="ECO:0000313" key="5">
    <source>
        <dbReference type="EMBL" id="AOZ72642.1"/>
    </source>
</evidence>
<evidence type="ECO:0008006" key="7">
    <source>
        <dbReference type="Google" id="ProtNLM"/>
    </source>
</evidence>
<protein>
    <recommendedName>
        <fullName evidence="7">DUF881 domain-containing protein</fullName>
    </recommendedName>
</protein>
<dbReference type="PANTHER" id="PTHR37313:SF1">
    <property type="entry name" value="UPF0749 PROTEIN RV1823"/>
    <property type="match status" value="1"/>
</dbReference>